<dbReference type="AlphaFoldDB" id="A0A8B7QU99"/>
<dbReference type="GO" id="GO:0007188">
    <property type="term" value="P:adenylate cyclase-modulating G protein-coupled receptor signaling pathway"/>
    <property type="evidence" value="ECO:0007669"/>
    <property type="project" value="TreeGrafter"/>
</dbReference>
<dbReference type="Gene3D" id="6.10.250.590">
    <property type="match status" value="3"/>
</dbReference>
<dbReference type="InterPro" id="IPR015550">
    <property type="entry name" value="Glucagon"/>
</dbReference>
<dbReference type="OrthoDB" id="9904258at2759"/>
<dbReference type="Proteomes" id="UP000694851">
    <property type="component" value="Unplaced"/>
</dbReference>
<dbReference type="RefSeq" id="XP_019492374.1">
    <property type="nucleotide sequence ID" value="XM_019636829.1"/>
</dbReference>
<dbReference type="GO" id="GO:0005615">
    <property type="term" value="C:extracellular space"/>
    <property type="evidence" value="ECO:0007669"/>
    <property type="project" value="TreeGrafter"/>
</dbReference>
<evidence type="ECO:0000313" key="6">
    <source>
        <dbReference type="Proteomes" id="UP000694851"/>
    </source>
</evidence>
<dbReference type="Pfam" id="PF00123">
    <property type="entry name" value="Hormone_2"/>
    <property type="match status" value="2"/>
</dbReference>
<dbReference type="GO" id="GO:0043066">
    <property type="term" value="P:negative regulation of apoptotic process"/>
    <property type="evidence" value="ECO:0007669"/>
    <property type="project" value="TreeGrafter"/>
</dbReference>
<dbReference type="GO" id="GO:0031769">
    <property type="term" value="F:glucagon receptor binding"/>
    <property type="evidence" value="ECO:0007669"/>
    <property type="project" value="TreeGrafter"/>
</dbReference>
<keyword evidence="6" id="KW-1185">Reference proteome</keyword>
<proteinExistence type="inferred from homology"/>
<reference evidence="7" key="1">
    <citation type="submission" date="2025-08" db="UniProtKB">
        <authorList>
            <consortium name="RefSeq"/>
        </authorList>
    </citation>
    <scope>IDENTIFICATION</scope>
    <source>
        <tissue evidence="7">Muscle</tissue>
    </source>
</reference>
<dbReference type="GeneID" id="109379855"/>
<accession>A0A8B7QU99</accession>
<evidence type="ECO:0000256" key="3">
    <source>
        <dbReference type="ARBA" id="ARBA00022525"/>
    </source>
</evidence>
<evidence type="ECO:0000259" key="5">
    <source>
        <dbReference type="PROSITE" id="PS00260"/>
    </source>
</evidence>
<feature type="domain" description="Glucagon / GIP / secretin / VIP family" evidence="5">
    <location>
        <begin position="133"/>
        <end position="155"/>
    </location>
</feature>
<name>A0A8B7QU99_HIPAR</name>
<evidence type="ECO:0000256" key="4">
    <source>
        <dbReference type="SAM" id="MobiDB-lite"/>
    </source>
</evidence>
<dbReference type="SMART" id="SM00070">
    <property type="entry name" value="GLUCA"/>
    <property type="match status" value="3"/>
</dbReference>
<dbReference type="GO" id="GO:0010737">
    <property type="term" value="P:protein kinase A signaling"/>
    <property type="evidence" value="ECO:0007669"/>
    <property type="project" value="TreeGrafter"/>
</dbReference>
<evidence type="ECO:0000313" key="7">
    <source>
        <dbReference type="RefSeq" id="XP_019492374.1"/>
    </source>
</evidence>
<dbReference type="GO" id="GO:0005179">
    <property type="term" value="F:hormone activity"/>
    <property type="evidence" value="ECO:0007669"/>
    <property type="project" value="InterPro"/>
</dbReference>
<dbReference type="PROSITE" id="PS00260">
    <property type="entry name" value="GLUCAGON"/>
    <property type="match status" value="2"/>
</dbReference>
<dbReference type="CTD" id="2641"/>
<dbReference type="InterPro" id="IPR000532">
    <property type="entry name" value="Glucagon_GIP_secretin_VIP"/>
</dbReference>
<keyword evidence="3" id="KW-0964">Secreted</keyword>
<feature type="region of interest" description="Disordered" evidence="4">
    <location>
        <begin position="105"/>
        <end position="136"/>
    </location>
</feature>
<comment type="subcellular location">
    <subcellularLocation>
        <location evidence="1">Secreted</location>
    </subcellularLocation>
</comment>
<gene>
    <name evidence="7" type="primary">GCG</name>
</gene>
<evidence type="ECO:0000256" key="1">
    <source>
        <dbReference type="ARBA" id="ARBA00004613"/>
    </source>
</evidence>
<feature type="domain" description="Glucagon / GIP / secretin / VIP family" evidence="5">
    <location>
        <begin position="226"/>
        <end position="248"/>
    </location>
</feature>
<sequence length="260" mass="29811">MSKVSGRVKSNVTKAIIYRSEIYIVSVISGRLNSAGEYIKAEHFDAGYRAQDTAHPLVQIEGSLSLHLLCSTSQHRKEAKMKSIYFVAGLFVMLVQGSWQRSLQDSEEKSSSFPAPQTDPFNDPGQMSEDKRHSQGTFTSDYSKYLDSRRAQDFVQWLMNTKRNKNNIAKRHDEFERHAEGTFTSDVSSYLEGQAAKEFIAWLVKGRGRRDFPEEVTIIEELRRRHADGSFSDEMNTVLDNLATRDFINWLLQTKITDRK</sequence>
<dbReference type="GO" id="GO:0035774">
    <property type="term" value="P:positive regulation of insulin secretion involved in cellular response to glucose stimulus"/>
    <property type="evidence" value="ECO:0007669"/>
    <property type="project" value="TreeGrafter"/>
</dbReference>
<organism evidence="6 7">
    <name type="scientific">Hipposideros armiger</name>
    <name type="common">Great Himalayan leaf-nosed bat</name>
    <dbReference type="NCBI Taxonomy" id="186990"/>
    <lineage>
        <taxon>Eukaryota</taxon>
        <taxon>Metazoa</taxon>
        <taxon>Chordata</taxon>
        <taxon>Craniata</taxon>
        <taxon>Vertebrata</taxon>
        <taxon>Euteleostomi</taxon>
        <taxon>Mammalia</taxon>
        <taxon>Eutheria</taxon>
        <taxon>Laurasiatheria</taxon>
        <taxon>Chiroptera</taxon>
        <taxon>Yinpterochiroptera</taxon>
        <taxon>Rhinolophoidea</taxon>
        <taxon>Hipposideridae</taxon>
        <taxon>Hipposideros</taxon>
    </lineage>
</organism>
<evidence type="ECO:0000256" key="2">
    <source>
        <dbReference type="ARBA" id="ARBA00008369"/>
    </source>
</evidence>
<dbReference type="KEGG" id="hai:109379855"/>
<comment type="similarity">
    <text evidence="2">Belongs to the glucagon family.</text>
</comment>
<dbReference type="PANTHER" id="PTHR11418:SF0">
    <property type="entry name" value="PRO-GLUCAGON"/>
    <property type="match status" value="1"/>
</dbReference>
<protein>
    <submittedName>
        <fullName evidence="7">Glucagon</fullName>
    </submittedName>
</protein>
<dbReference type="PRINTS" id="PR00275">
    <property type="entry name" value="GLUCAGON"/>
</dbReference>
<dbReference type="PANTHER" id="PTHR11418">
    <property type="entry name" value="GLUCAGON"/>
    <property type="match status" value="1"/>
</dbReference>